<comment type="caution">
    <text evidence="2">The sequence shown here is derived from an EMBL/GenBank/DDBJ whole genome shotgun (WGS) entry which is preliminary data.</text>
</comment>
<evidence type="ECO:0000256" key="1">
    <source>
        <dbReference type="SAM" id="MobiDB-lite"/>
    </source>
</evidence>
<gene>
    <name evidence="2" type="ORF">V3H18_06940</name>
</gene>
<dbReference type="Proteomes" id="UP001350748">
    <property type="component" value="Unassembled WGS sequence"/>
</dbReference>
<evidence type="ECO:0008006" key="4">
    <source>
        <dbReference type="Google" id="ProtNLM"/>
    </source>
</evidence>
<evidence type="ECO:0000313" key="2">
    <source>
        <dbReference type="EMBL" id="MEF3366272.1"/>
    </source>
</evidence>
<name>A0ABU7XFV2_9HYPH</name>
<proteinExistence type="predicted"/>
<feature type="region of interest" description="Disordered" evidence="1">
    <location>
        <begin position="1"/>
        <end position="31"/>
    </location>
</feature>
<evidence type="ECO:0000313" key="3">
    <source>
        <dbReference type="Proteomes" id="UP001350748"/>
    </source>
</evidence>
<accession>A0ABU7XFV2</accession>
<dbReference type="RefSeq" id="WP_332081255.1">
    <property type="nucleotide sequence ID" value="NZ_JAZHYN010000015.1"/>
</dbReference>
<protein>
    <recommendedName>
        <fullName evidence="4">Phasin domain-containing protein</fullName>
    </recommendedName>
</protein>
<sequence length="131" mass="14470">MTQQEERLGDGAETERRATDRISEGKPPLDDLAEAGTEILDRLQDTNRLWLARLQQEAALTGELATKLTASRSLSESASVLQDWTAKHIELATEDARRVFSETQKLINVGARFWSLPAARSGPADGGRFFS</sequence>
<feature type="compositionally biased region" description="Basic and acidic residues" evidence="1">
    <location>
        <begin position="1"/>
        <end position="29"/>
    </location>
</feature>
<organism evidence="2 3">
    <name type="scientific">Methylocystis borbori</name>
    <dbReference type="NCBI Taxonomy" id="3118750"/>
    <lineage>
        <taxon>Bacteria</taxon>
        <taxon>Pseudomonadati</taxon>
        <taxon>Pseudomonadota</taxon>
        <taxon>Alphaproteobacteria</taxon>
        <taxon>Hyphomicrobiales</taxon>
        <taxon>Methylocystaceae</taxon>
        <taxon>Methylocystis</taxon>
    </lineage>
</organism>
<keyword evidence="3" id="KW-1185">Reference proteome</keyword>
<dbReference type="EMBL" id="JAZHYN010000015">
    <property type="protein sequence ID" value="MEF3366272.1"/>
    <property type="molecule type" value="Genomic_DNA"/>
</dbReference>
<reference evidence="2 3" key="1">
    <citation type="submission" date="2024-02" db="EMBL/GenBank/DDBJ databases">
        <authorList>
            <person name="Grouzdev D."/>
        </authorList>
    </citation>
    <scope>NUCLEOTIDE SEQUENCE [LARGE SCALE GENOMIC DNA]</scope>
    <source>
        <strain evidence="2 3">9N</strain>
    </source>
</reference>